<gene>
    <name evidence="1" type="ORF">RHMOL_Rhmol07G0194600</name>
</gene>
<evidence type="ECO:0000313" key="1">
    <source>
        <dbReference type="EMBL" id="KAI8547425.1"/>
    </source>
</evidence>
<keyword evidence="2" id="KW-1185">Reference proteome</keyword>
<name>A0ACC0N2P2_RHOML</name>
<dbReference type="Proteomes" id="UP001062846">
    <property type="component" value="Chromosome 7"/>
</dbReference>
<proteinExistence type="predicted"/>
<dbReference type="EMBL" id="CM046394">
    <property type="protein sequence ID" value="KAI8547425.1"/>
    <property type="molecule type" value="Genomic_DNA"/>
</dbReference>
<accession>A0ACC0N2P2</accession>
<protein>
    <submittedName>
        <fullName evidence="1">Uncharacterized protein</fullName>
    </submittedName>
</protein>
<evidence type="ECO:0000313" key="2">
    <source>
        <dbReference type="Proteomes" id="UP001062846"/>
    </source>
</evidence>
<sequence>MKPIGAQALQPCFFQSAVSPLLFREAKTSPGHLNRNQLGNTSSCFRYFRHASGALLILSKNLAQYVNVNRSPFVSGRGFHWYDIGGASAPNGKVICFPGVWDKGRFDAMELYFLRGLFK</sequence>
<organism evidence="1 2">
    <name type="scientific">Rhododendron molle</name>
    <name type="common">Chinese azalea</name>
    <name type="synonym">Azalea mollis</name>
    <dbReference type="NCBI Taxonomy" id="49168"/>
    <lineage>
        <taxon>Eukaryota</taxon>
        <taxon>Viridiplantae</taxon>
        <taxon>Streptophyta</taxon>
        <taxon>Embryophyta</taxon>
        <taxon>Tracheophyta</taxon>
        <taxon>Spermatophyta</taxon>
        <taxon>Magnoliopsida</taxon>
        <taxon>eudicotyledons</taxon>
        <taxon>Gunneridae</taxon>
        <taxon>Pentapetalae</taxon>
        <taxon>asterids</taxon>
        <taxon>Ericales</taxon>
        <taxon>Ericaceae</taxon>
        <taxon>Ericoideae</taxon>
        <taxon>Rhodoreae</taxon>
        <taxon>Rhododendron</taxon>
    </lineage>
</organism>
<comment type="caution">
    <text evidence="1">The sequence shown here is derived from an EMBL/GenBank/DDBJ whole genome shotgun (WGS) entry which is preliminary data.</text>
</comment>
<reference evidence="1" key="1">
    <citation type="submission" date="2022-02" db="EMBL/GenBank/DDBJ databases">
        <title>Plant Genome Project.</title>
        <authorList>
            <person name="Zhang R.-G."/>
        </authorList>
    </citation>
    <scope>NUCLEOTIDE SEQUENCE</scope>
    <source>
        <strain evidence="1">AT1</strain>
    </source>
</reference>